<dbReference type="Gene3D" id="3.40.630.30">
    <property type="match status" value="1"/>
</dbReference>
<dbReference type="AlphaFoldDB" id="L9W005"/>
<feature type="domain" description="N-acetyltransferase" evidence="2">
    <location>
        <begin position="151"/>
        <end position="339"/>
    </location>
</feature>
<organism evidence="3 4">
    <name type="scientific">Natronorubrum tibetense GA33</name>
    <dbReference type="NCBI Taxonomy" id="1114856"/>
    <lineage>
        <taxon>Archaea</taxon>
        <taxon>Methanobacteriati</taxon>
        <taxon>Methanobacteriota</taxon>
        <taxon>Stenosarchaea group</taxon>
        <taxon>Halobacteria</taxon>
        <taxon>Halobacteriales</taxon>
        <taxon>Natrialbaceae</taxon>
        <taxon>Natronorubrum</taxon>
    </lineage>
</organism>
<evidence type="ECO:0000256" key="1">
    <source>
        <dbReference type="SAM" id="MobiDB-lite"/>
    </source>
</evidence>
<dbReference type="GO" id="GO:0016747">
    <property type="term" value="F:acyltransferase activity, transferring groups other than amino-acyl groups"/>
    <property type="evidence" value="ECO:0007669"/>
    <property type="project" value="InterPro"/>
</dbReference>
<gene>
    <name evidence="3" type="ORF">C496_05882</name>
</gene>
<dbReference type="SUPFAM" id="SSF55729">
    <property type="entry name" value="Acyl-CoA N-acyltransferases (Nat)"/>
    <property type="match status" value="1"/>
</dbReference>
<comment type="caution">
    <text evidence="3">The sequence shown here is derived from an EMBL/GenBank/DDBJ whole genome shotgun (WGS) entry which is preliminary data.</text>
</comment>
<dbReference type="Pfam" id="PF00583">
    <property type="entry name" value="Acetyltransf_1"/>
    <property type="match status" value="1"/>
</dbReference>
<feature type="compositionally biased region" description="Polar residues" evidence="1">
    <location>
        <begin position="90"/>
        <end position="104"/>
    </location>
</feature>
<feature type="region of interest" description="Disordered" evidence="1">
    <location>
        <begin position="84"/>
        <end position="104"/>
    </location>
</feature>
<name>L9W005_9EURY</name>
<evidence type="ECO:0000313" key="4">
    <source>
        <dbReference type="Proteomes" id="UP000011599"/>
    </source>
</evidence>
<proteinExistence type="predicted"/>
<sequence>MRTQRRISERAWVRTRDETVGEVEEARIWMRATDDTGSIIMSSVGGDGRMSVHPTFSFDDEIQRTVYEYVERNGAVTPGELARSIRIDSGPTQSKPARSGSYTGSECLSMDDLESCLNALKTEGYLTETNGKLRVSLSATATEFDLEDGTVSIGPAREEDRVGIIETMREVAGEETYIVAENVATQLDRESALIRANEEHSRAIFVATFDPEPATDADARTDAETDDDERTVTNEDSPSNRTVAGWLHVDAPELPSLRHTAELTVGVDPKFRRRGIGSSLLEYGLEWADGAGYQKLYQNLPTTNEAAIEFLEANGWQREGVHEGQYCIDEEFVDELMLATWLEGNDRALFAEKSQLNR</sequence>
<protein>
    <submittedName>
        <fullName evidence="3">N-acetyltransferase GCN5</fullName>
    </submittedName>
</protein>
<dbReference type="STRING" id="1114856.GCA_000383975_01109"/>
<dbReference type="PATRIC" id="fig|1114856.3.peg.1226"/>
<evidence type="ECO:0000259" key="2">
    <source>
        <dbReference type="PROSITE" id="PS51186"/>
    </source>
</evidence>
<keyword evidence="4" id="KW-1185">Reference proteome</keyword>
<accession>L9W005</accession>
<dbReference type="PROSITE" id="PS51186">
    <property type="entry name" value="GNAT"/>
    <property type="match status" value="1"/>
</dbReference>
<reference evidence="3 4" key="1">
    <citation type="journal article" date="2014" name="PLoS Genet.">
        <title>Phylogenetically driven sequencing of extremely halophilic archaea reveals strategies for static and dynamic osmo-response.</title>
        <authorList>
            <person name="Becker E.A."/>
            <person name="Seitzer P.M."/>
            <person name="Tritt A."/>
            <person name="Larsen D."/>
            <person name="Krusor M."/>
            <person name="Yao A.I."/>
            <person name="Wu D."/>
            <person name="Madern D."/>
            <person name="Eisen J.A."/>
            <person name="Darling A.E."/>
            <person name="Facciotti M.T."/>
        </authorList>
    </citation>
    <scope>NUCLEOTIDE SEQUENCE [LARGE SCALE GENOMIC DNA]</scope>
    <source>
        <strain evidence="3 4">GA33</strain>
    </source>
</reference>
<feature type="region of interest" description="Disordered" evidence="1">
    <location>
        <begin position="212"/>
        <end position="242"/>
    </location>
</feature>
<evidence type="ECO:0000313" key="3">
    <source>
        <dbReference type="EMBL" id="ELY42839.1"/>
    </source>
</evidence>
<dbReference type="PANTHER" id="PTHR43072:SF52">
    <property type="entry name" value="GCN5-RELATED N-ACETYLTRANSFERASE"/>
    <property type="match status" value="1"/>
</dbReference>
<dbReference type="InterPro" id="IPR016181">
    <property type="entry name" value="Acyl_CoA_acyltransferase"/>
</dbReference>
<dbReference type="CDD" id="cd04301">
    <property type="entry name" value="NAT_SF"/>
    <property type="match status" value="1"/>
</dbReference>
<dbReference type="Proteomes" id="UP000011599">
    <property type="component" value="Unassembled WGS sequence"/>
</dbReference>
<keyword evidence="3" id="KW-0808">Transferase</keyword>
<dbReference type="eggNOG" id="arCOG00831">
    <property type="taxonomic scope" value="Archaea"/>
</dbReference>
<dbReference type="InterPro" id="IPR000182">
    <property type="entry name" value="GNAT_dom"/>
</dbReference>
<dbReference type="EMBL" id="AOHW01000022">
    <property type="protein sequence ID" value="ELY42839.1"/>
    <property type="molecule type" value="Genomic_DNA"/>
</dbReference>
<dbReference type="PANTHER" id="PTHR43072">
    <property type="entry name" value="N-ACETYLTRANSFERASE"/>
    <property type="match status" value="1"/>
</dbReference>